<dbReference type="SUPFAM" id="SSF101498">
    <property type="entry name" value="Anti-sigma factor FlgM"/>
    <property type="match status" value="1"/>
</dbReference>
<dbReference type="Proteomes" id="UP000281498">
    <property type="component" value="Unassembled WGS sequence"/>
</dbReference>
<evidence type="ECO:0000256" key="3">
    <source>
        <dbReference type="ARBA" id="ARBA00022491"/>
    </source>
</evidence>
<proteinExistence type="inferred from homology"/>
<accession>A0A3A9K6Y8</accession>
<name>A0A3A9K6Y8_9BACI</name>
<dbReference type="OrthoDB" id="2991036at2"/>
<comment type="similarity">
    <text evidence="1">Belongs to the FlgM family.</text>
</comment>
<dbReference type="InterPro" id="IPR007412">
    <property type="entry name" value="FlgM"/>
</dbReference>
<keyword evidence="5" id="KW-0805">Transcription regulation</keyword>
<dbReference type="InterPro" id="IPR031316">
    <property type="entry name" value="FlgM_C"/>
</dbReference>
<evidence type="ECO:0000256" key="4">
    <source>
        <dbReference type="ARBA" id="ARBA00022795"/>
    </source>
</evidence>
<keyword evidence="4" id="KW-1005">Bacterial flagellum biogenesis</keyword>
<dbReference type="AlphaFoldDB" id="A0A3A9K6Y8"/>
<protein>
    <recommendedName>
        <fullName evidence="2">Negative regulator of flagellin synthesis</fullName>
    </recommendedName>
</protein>
<evidence type="ECO:0000256" key="1">
    <source>
        <dbReference type="ARBA" id="ARBA00005322"/>
    </source>
</evidence>
<feature type="compositionally biased region" description="Basic and acidic residues" evidence="7">
    <location>
        <begin position="17"/>
        <end position="41"/>
    </location>
</feature>
<keyword evidence="3" id="KW-0678">Repressor</keyword>
<keyword evidence="9" id="KW-0966">Cell projection</keyword>
<keyword evidence="9" id="KW-0282">Flagellum</keyword>
<dbReference type="NCBIfam" id="TIGR03824">
    <property type="entry name" value="FlgM_jcvi"/>
    <property type="match status" value="1"/>
</dbReference>
<dbReference type="GO" id="GO:0045892">
    <property type="term" value="P:negative regulation of DNA-templated transcription"/>
    <property type="evidence" value="ECO:0007669"/>
    <property type="project" value="InterPro"/>
</dbReference>
<dbReference type="Pfam" id="PF04316">
    <property type="entry name" value="FlgM"/>
    <property type="match status" value="1"/>
</dbReference>
<keyword evidence="10" id="KW-1185">Reference proteome</keyword>
<feature type="domain" description="Anti-sigma-28 factor FlgM C-terminal" evidence="8">
    <location>
        <begin position="31"/>
        <end position="80"/>
    </location>
</feature>
<dbReference type="RefSeq" id="WP_110938667.1">
    <property type="nucleotide sequence ID" value="NZ_KZ614147.1"/>
</dbReference>
<feature type="region of interest" description="Disordered" evidence="7">
    <location>
        <begin position="1"/>
        <end position="51"/>
    </location>
</feature>
<evidence type="ECO:0000256" key="5">
    <source>
        <dbReference type="ARBA" id="ARBA00023015"/>
    </source>
</evidence>
<organism evidence="9 10">
    <name type="scientific">Salipaludibacillus neizhouensis</name>
    <dbReference type="NCBI Taxonomy" id="885475"/>
    <lineage>
        <taxon>Bacteria</taxon>
        <taxon>Bacillati</taxon>
        <taxon>Bacillota</taxon>
        <taxon>Bacilli</taxon>
        <taxon>Bacillales</taxon>
        <taxon>Bacillaceae</taxon>
    </lineage>
</organism>
<gene>
    <name evidence="9" type="primary">flgM</name>
    <name evidence="9" type="ORF">CR203_07555</name>
</gene>
<dbReference type="InterPro" id="IPR035890">
    <property type="entry name" value="Anti-sigma-28_factor_FlgM_sf"/>
</dbReference>
<dbReference type="EMBL" id="PDOE01000002">
    <property type="protein sequence ID" value="RKL68327.1"/>
    <property type="molecule type" value="Genomic_DNA"/>
</dbReference>
<evidence type="ECO:0000259" key="8">
    <source>
        <dbReference type="Pfam" id="PF04316"/>
    </source>
</evidence>
<reference evidence="9 10" key="1">
    <citation type="submission" date="2017-10" db="EMBL/GenBank/DDBJ databases">
        <title>Bacillus sp. nov., a halophilic bacterium isolated from a Keqin Lake.</title>
        <authorList>
            <person name="Wang H."/>
        </authorList>
    </citation>
    <scope>NUCLEOTIDE SEQUENCE [LARGE SCALE GENOMIC DNA]</scope>
    <source>
        <strain evidence="9 10">KCTC 13187</strain>
    </source>
</reference>
<dbReference type="GO" id="GO:0044781">
    <property type="term" value="P:bacterial-type flagellum organization"/>
    <property type="evidence" value="ECO:0007669"/>
    <property type="project" value="UniProtKB-KW"/>
</dbReference>
<evidence type="ECO:0000256" key="7">
    <source>
        <dbReference type="SAM" id="MobiDB-lite"/>
    </source>
</evidence>
<dbReference type="Gene3D" id="6.10.140.30">
    <property type="entry name" value="Anti-sigma-28 factor FlgM"/>
    <property type="match status" value="1"/>
</dbReference>
<evidence type="ECO:0000313" key="9">
    <source>
        <dbReference type="EMBL" id="RKL68327.1"/>
    </source>
</evidence>
<keyword evidence="9" id="KW-0969">Cilium</keyword>
<keyword evidence="6" id="KW-0804">Transcription</keyword>
<sequence length="85" mass="9970">MKINPMHSVKAYQKSQEVQERQKKDHVKKQDQVEISPEAKKLANTPGISADRMERVQEVKEQVNNGTYKVNPEEVAKKLYDFWNK</sequence>
<evidence type="ECO:0000313" key="10">
    <source>
        <dbReference type="Proteomes" id="UP000281498"/>
    </source>
</evidence>
<comment type="caution">
    <text evidence="9">The sequence shown here is derived from an EMBL/GenBank/DDBJ whole genome shotgun (WGS) entry which is preliminary data.</text>
</comment>
<evidence type="ECO:0000256" key="6">
    <source>
        <dbReference type="ARBA" id="ARBA00023163"/>
    </source>
</evidence>
<evidence type="ECO:0000256" key="2">
    <source>
        <dbReference type="ARBA" id="ARBA00017823"/>
    </source>
</evidence>